<evidence type="ECO:0000259" key="1">
    <source>
        <dbReference type="Pfam" id="PF10099"/>
    </source>
</evidence>
<name>A0A0W7WPF2_9RHOB</name>
<evidence type="ECO:0000313" key="2">
    <source>
        <dbReference type="EMBL" id="KUF12459.1"/>
    </source>
</evidence>
<evidence type="ECO:0000313" key="3">
    <source>
        <dbReference type="Proteomes" id="UP000054396"/>
    </source>
</evidence>
<proteinExistence type="predicted"/>
<dbReference type="EMBL" id="LPXO01000001">
    <property type="protein sequence ID" value="KUF12459.1"/>
    <property type="molecule type" value="Genomic_DNA"/>
</dbReference>
<sequence>MRRASLRGRALPMGALLVLAFLAGAYAALRLAAPPPVSQAMGPAPVTVLSPDLNRASAVVWLSPDRRRVTVELKNLAATREAPLAVWLYPPQGAPQRLGRIDGAASFDLPAPAARDTRLAVVLDKGRPGTPGPWALMGDLP</sequence>
<comment type="caution">
    <text evidence="2">The sequence shown here is derived from an EMBL/GenBank/DDBJ whole genome shotgun (WGS) entry which is preliminary data.</text>
</comment>
<gene>
    <name evidence="2" type="ORF">AVJ23_01635</name>
</gene>
<dbReference type="STRING" id="1685382.AVJ23_01635"/>
<dbReference type="InterPro" id="IPR018764">
    <property type="entry name" value="RskA_C"/>
</dbReference>
<dbReference type="Pfam" id="PF10099">
    <property type="entry name" value="RskA_C"/>
    <property type="match status" value="1"/>
</dbReference>
<dbReference type="AlphaFoldDB" id="A0A0W7WPF2"/>
<feature type="domain" description="Anti-sigma K factor RskA C-terminal" evidence="1">
    <location>
        <begin position="15"/>
        <end position="117"/>
    </location>
</feature>
<reference evidence="2 3" key="1">
    <citation type="submission" date="2015-12" db="EMBL/GenBank/DDBJ databases">
        <authorList>
            <person name="Shamseldin A."/>
            <person name="Moawad H."/>
            <person name="Abd El-Rahim W.M."/>
            <person name="Sadowsky M.J."/>
        </authorList>
    </citation>
    <scope>NUCLEOTIDE SEQUENCE [LARGE SCALE GENOMIC DNA]</scope>
    <source>
        <strain evidence="2 3">SJ5A-1</strain>
    </source>
</reference>
<protein>
    <recommendedName>
        <fullName evidence="1">Anti-sigma K factor RskA C-terminal domain-containing protein</fullName>
    </recommendedName>
</protein>
<dbReference type="GO" id="GO:0005886">
    <property type="term" value="C:plasma membrane"/>
    <property type="evidence" value="ECO:0007669"/>
    <property type="project" value="InterPro"/>
</dbReference>
<keyword evidence="3" id="KW-1185">Reference proteome</keyword>
<organism evidence="2 3">
    <name type="scientific">Pseudoponticoccus marisrubri</name>
    <dbReference type="NCBI Taxonomy" id="1685382"/>
    <lineage>
        <taxon>Bacteria</taxon>
        <taxon>Pseudomonadati</taxon>
        <taxon>Pseudomonadota</taxon>
        <taxon>Alphaproteobacteria</taxon>
        <taxon>Rhodobacterales</taxon>
        <taxon>Roseobacteraceae</taxon>
        <taxon>Pseudoponticoccus</taxon>
    </lineage>
</organism>
<dbReference type="Proteomes" id="UP000054396">
    <property type="component" value="Unassembled WGS sequence"/>
</dbReference>
<accession>A0A0W7WPF2</accession>